<dbReference type="Gene3D" id="1.10.1200.10">
    <property type="entry name" value="ACP-like"/>
    <property type="match status" value="1"/>
</dbReference>
<dbReference type="InterPro" id="IPR009081">
    <property type="entry name" value="PP-bd_ACP"/>
</dbReference>
<dbReference type="GO" id="GO:0004312">
    <property type="term" value="F:fatty acid synthase activity"/>
    <property type="evidence" value="ECO:0007669"/>
    <property type="project" value="TreeGrafter"/>
</dbReference>
<dbReference type="InterPro" id="IPR036736">
    <property type="entry name" value="ACP-like_sf"/>
</dbReference>
<dbReference type="RefSeq" id="WP_246508872.1">
    <property type="nucleotide sequence ID" value="NZ_JAGSXH010000209.1"/>
</dbReference>
<dbReference type="Gene3D" id="3.40.50.720">
    <property type="entry name" value="NAD(P)-binding Rossmann-like Domain"/>
    <property type="match status" value="1"/>
</dbReference>
<dbReference type="Pfam" id="PF00550">
    <property type="entry name" value="PP-binding"/>
    <property type="match status" value="1"/>
</dbReference>
<evidence type="ECO:0000256" key="3">
    <source>
        <dbReference type="ARBA" id="ARBA00022679"/>
    </source>
</evidence>
<dbReference type="GO" id="GO:0031177">
    <property type="term" value="F:phosphopantetheine binding"/>
    <property type="evidence" value="ECO:0007669"/>
    <property type="project" value="InterPro"/>
</dbReference>
<dbReference type="SMART" id="SM01294">
    <property type="entry name" value="PKS_PP_betabranch"/>
    <property type="match status" value="1"/>
</dbReference>
<name>A0A8J7WUA0_9ACTN</name>
<dbReference type="SUPFAM" id="SSF47336">
    <property type="entry name" value="ACP-like"/>
    <property type="match status" value="1"/>
</dbReference>
<dbReference type="InterPro" id="IPR020806">
    <property type="entry name" value="PKS_PP-bd"/>
</dbReference>
<dbReference type="PROSITE" id="PS50075">
    <property type="entry name" value="CARRIER"/>
    <property type="match status" value="1"/>
</dbReference>
<reference evidence="5" key="1">
    <citation type="submission" date="2021-04" db="EMBL/GenBank/DDBJ databases">
        <title>Genome based classification of Actinospica acidithermotolerans sp. nov., an actinobacterium isolated from an Indonesian hot spring.</title>
        <authorList>
            <person name="Kusuma A.B."/>
            <person name="Putra K.E."/>
            <person name="Nafisah S."/>
            <person name="Loh J."/>
            <person name="Nouioui I."/>
            <person name="Goodfellow M."/>
        </authorList>
    </citation>
    <scope>NUCLEOTIDE SEQUENCE</scope>
    <source>
        <strain evidence="5">DSM 45618</strain>
    </source>
</reference>
<comment type="caution">
    <text evidence="5">The sequence shown here is derived from an EMBL/GenBank/DDBJ whole genome shotgun (WGS) entry which is preliminary data.</text>
</comment>
<evidence type="ECO:0000313" key="6">
    <source>
        <dbReference type="Proteomes" id="UP000677913"/>
    </source>
</evidence>
<dbReference type="AlphaFoldDB" id="A0A8J7WUA0"/>
<dbReference type="GO" id="GO:0006633">
    <property type="term" value="P:fatty acid biosynthetic process"/>
    <property type="evidence" value="ECO:0007669"/>
    <property type="project" value="TreeGrafter"/>
</dbReference>
<evidence type="ECO:0000259" key="4">
    <source>
        <dbReference type="PROSITE" id="PS50075"/>
    </source>
</evidence>
<evidence type="ECO:0000313" key="5">
    <source>
        <dbReference type="EMBL" id="MBS2966860.1"/>
    </source>
</evidence>
<keyword evidence="1" id="KW-0596">Phosphopantetheine</keyword>
<evidence type="ECO:0000256" key="1">
    <source>
        <dbReference type="ARBA" id="ARBA00022450"/>
    </source>
</evidence>
<dbReference type="SMART" id="SM00823">
    <property type="entry name" value="PKS_PP"/>
    <property type="match status" value="1"/>
</dbReference>
<gene>
    <name evidence="5" type="ORF">KGA66_27755</name>
</gene>
<proteinExistence type="predicted"/>
<keyword evidence="2" id="KW-0597">Phosphoprotein</keyword>
<organism evidence="5 6">
    <name type="scientific">Actinocrinis puniceicyclus</name>
    <dbReference type="NCBI Taxonomy" id="977794"/>
    <lineage>
        <taxon>Bacteria</taxon>
        <taxon>Bacillati</taxon>
        <taxon>Actinomycetota</taxon>
        <taxon>Actinomycetes</taxon>
        <taxon>Catenulisporales</taxon>
        <taxon>Actinospicaceae</taxon>
        <taxon>Actinocrinis</taxon>
    </lineage>
</organism>
<feature type="domain" description="Carrier" evidence="4">
    <location>
        <begin position="113"/>
        <end position="188"/>
    </location>
</feature>
<keyword evidence="3" id="KW-0808">Transferase</keyword>
<feature type="non-terminal residue" evidence="5">
    <location>
        <position position="1"/>
    </location>
</feature>
<sequence>GLGWGLWAQRSSMTERLGRADEARIARGGFQPMPSDEALALFDAALFTGRAAVLPARLDLPALRGQAASGTLPPLFADLVLVADTTARSGSHGPAGADLVGQLADASPTQRAALMLTLVRTQAATVLGHNGPERIETTRGFLDQGVDSLTALELRNRLNAATGLSLPTTVVLDHPTPQALADRLAQELSGDSADSATPGASVLADFEHFETAATAEGVDEETRRQISERLRALLARLGAGRLEPVAAGSAPDLTYAFADPIESATDDEIFDLIDREFDI</sequence>
<accession>A0A8J7WUA0</accession>
<dbReference type="FunFam" id="1.10.1200.10:FF:000007">
    <property type="entry name" value="Probable polyketide synthase pks17"/>
    <property type="match status" value="1"/>
</dbReference>
<dbReference type="PANTHER" id="PTHR43775">
    <property type="entry name" value="FATTY ACID SYNTHASE"/>
    <property type="match status" value="1"/>
</dbReference>
<dbReference type="Proteomes" id="UP000677913">
    <property type="component" value="Unassembled WGS sequence"/>
</dbReference>
<dbReference type="EMBL" id="JAGSXH010000209">
    <property type="protein sequence ID" value="MBS2966860.1"/>
    <property type="molecule type" value="Genomic_DNA"/>
</dbReference>
<protein>
    <recommendedName>
        <fullName evidence="4">Carrier domain-containing protein</fullName>
    </recommendedName>
</protein>
<keyword evidence="6" id="KW-1185">Reference proteome</keyword>
<dbReference type="PANTHER" id="PTHR43775:SF51">
    <property type="entry name" value="INACTIVE PHENOLPHTHIOCEROL SYNTHESIS POLYKETIDE SYNTHASE TYPE I PKS1-RELATED"/>
    <property type="match status" value="1"/>
</dbReference>
<evidence type="ECO:0000256" key="2">
    <source>
        <dbReference type="ARBA" id="ARBA00022553"/>
    </source>
</evidence>
<dbReference type="InterPro" id="IPR050091">
    <property type="entry name" value="PKS_NRPS_Biosynth_Enz"/>
</dbReference>